<evidence type="ECO:0000259" key="1">
    <source>
        <dbReference type="Pfam" id="PF14491"/>
    </source>
</evidence>
<dbReference type="Pfam" id="PF14491">
    <property type="entry name" value="DUF4435"/>
    <property type="match status" value="1"/>
</dbReference>
<evidence type="ECO:0000313" key="2">
    <source>
        <dbReference type="EMBL" id="XAG83614.1"/>
    </source>
</evidence>
<protein>
    <submittedName>
        <fullName evidence="2">DUF4435 domain-containing protein</fullName>
    </submittedName>
</protein>
<gene>
    <name evidence="2" type="ORF">MRM63_08465</name>
</gene>
<sequence>MYGLPVRSDSANRSIGLFYRDLQDIEIYVEDCEAEALYTMLLCRAVNNEVKIKKVISLHGRGKVVEHCAYYNEDSPALFIIDGDLDLLHGERVQGLKRLYQHKMYCVENYLFCKNASAELLRDASGRLMPEEALEALDWDHYLESLTEPLLKLFKTYAVAWKLMQEGGIKTVSRSYYDVCRKVSRARGSAVCGDRVQAVIEEIQTIVVAAHGQDTYDQVYQRVESIVESLDSPLHVISGKDYLLKSLRDYLQFKGAAYKYDDGFKFKLARYCDTEPLADLSDAIKYTVNTGPYLQTA</sequence>
<proteinExistence type="predicted"/>
<organism evidence="2">
    <name type="scientific">bacterium 19MO03SA05</name>
    <dbReference type="NCBI Taxonomy" id="2920620"/>
    <lineage>
        <taxon>Bacteria</taxon>
    </lineage>
</organism>
<name>A0AAU6VE60_UNCXX</name>
<dbReference type="EMBL" id="CP095350">
    <property type="protein sequence ID" value="XAG83614.1"/>
    <property type="molecule type" value="Genomic_DNA"/>
</dbReference>
<dbReference type="InterPro" id="IPR029492">
    <property type="entry name" value="DUF4435"/>
</dbReference>
<reference evidence="2" key="1">
    <citation type="submission" date="2022-03" db="EMBL/GenBank/DDBJ databases">
        <title>Sea Food Isolates.</title>
        <authorList>
            <person name="Li c."/>
        </authorList>
    </citation>
    <scope>NUCLEOTIDE SEQUENCE</scope>
    <source>
        <strain evidence="2">19MO03SA05</strain>
    </source>
</reference>
<accession>A0AAU6VE60</accession>
<dbReference type="AlphaFoldDB" id="A0AAU6VE60"/>
<feature type="domain" description="DUF4435" evidence="1">
    <location>
        <begin position="24"/>
        <end position="243"/>
    </location>
</feature>